<evidence type="ECO:0000313" key="3">
    <source>
        <dbReference type="Proteomes" id="UP001596505"/>
    </source>
</evidence>
<comment type="caution">
    <text evidence="2">The sequence shown here is derived from an EMBL/GenBank/DDBJ whole genome shotgun (WGS) entry which is preliminary data.</text>
</comment>
<keyword evidence="3" id="KW-1185">Reference proteome</keyword>
<gene>
    <name evidence="2" type="ORF">ACFQRG_15460</name>
</gene>
<proteinExistence type="predicted"/>
<feature type="signal peptide" evidence="1">
    <location>
        <begin position="1"/>
        <end position="26"/>
    </location>
</feature>
<evidence type="ECO:0000313" key="2">
    <source>
        <dbReference type="EMBL" id="MFC7394354.1"/>
    </source>
</evidence>
<keyword evidence="1" id="KW-0732">Signal</keyword>
<protein>
    <submittedName>
        <fullName evidence="2">YckD family protein</fullName>
    </submittedName>
</protein>
<feature type="chain" id="PRO_5045260743" evidence="1">
    <location>
        <begin position="27"/>
        <end position="118"/>
    </location>
</feature>
<dbReference type="EMBL" id="JBHTCO010000020">
    <property type="protein sequence ID" value="MFC7394354.1"/>
    <property type="molecule type" value="Genomic_DNA"/>
</dbReference>
<dbReference type="InterPro" id="IPR024485">
    <property type="entry name" value="DUF2680"/>
</dbReference>
<organism evidence="2 3">
    <name type="scientific">Scopulibacillus cellulosilyticus</name>
    <dbReference type="NCBI Taxonomy" id="2665665"/>
    <lineage>
        <taxon>Bacteria</taxon>
        <taxon>Bacillati</taxon>
        <taxon>Bacillota</taxon>
        <taxon>Bacilli</taxon>
        <taxon>Bacillales</taxon>
        <taxon>Sporolactobacillaceae</taxon>
        <taxon>Scopulibacillus</taxon>
    </lineage>
</organism>
<evidence type="ECO:0000256" key="1">
    <source>
        <dbReference type="SAM" id="SignalP"/>
    </source>
</evidence>
<dbReference type="Proteomes" id="UP001596505">
    <property type="component" value="Unassembled WGS sequence"/>
</dbReference>
<dbReference type="RefSeq" id="WP_380967627.1">
    <property type="nucleotide sequence ID" value="NZ_JBHTCO010000020.1"/>
</dbReference>
<reference evidence="3" key="1">
    <citation type="journal article" date="2019" name="Int. J. Syst. Evol. Microbiol.">
        <title>The Global Catalogue of Microorganisms (GCM) 10K type strain sequencing project: providing services to taxonomists for standard genome sequencing and annotation.</title>
        <authorList>
            <consortium name="The Broad Institute Genomics Platform"/>
            <consortium name="The Broad Institute Genome Sequencing Center for Infectious Disease"/>
            <person name="Wu L."/>
            <person name="Ma J."/>
        </authorList>
    </citation>
    <scope>NUCLEOTIDE SEQUENCE [LARGE SCALE GENOMIC DNA]</scope>
    <source>
        <strain evidence="3">CGMCC 1.16305</strain>
    </source>
</reference>
<accession>A0ABW2PYB7</accession>
<sequence>MRYLCLSLLLATMFSIIPFGTGPVHAKDTLDTLANSGTKIVKLTQQQKAELQALHKQILSKKEEVIHKYVEYGILTKAKGNKIIARMEHHYAMHEKNGFIPRWHGHKDKHWGKLKENN</sequence>
<name>A0ABW2PYB7_9BACL</name>
<dbReference type="Pfam" id="PF10925">
    <property type="entry name" value="DUF2680"/>
    <property type="match status" value="1"/>
</dbReference>